<keyword evidence="2" id="KW-0472">Membrane</keyword>
<evidence type="ECO:0000313" key="4">
    <source>
        <dbReference type="Proteomes" id="UP000724149"/>
    </source>
</evidence>
<sequence length="953" mass="108259">MANPQDERYAVYEIPINIFDGPSAFGLPARNWIEAAILALIPALLIWNLIPVQDIGIKLILIIVFCLPVGILALVGYNGESLSQFFKTYMNFRRSRRVMEYQFEKQEDVPQDELDKRLQELERKLKDAGSKEEKKGIQNEIKEVKAAQKERDKKEKAETKEENAEVRKRLEEKQKVETAHADELAKEEIERRIAAGEKLSRKARKGIQQDFRKRYVRSIPKVPDARYDAKKQVSTQEFIPIDRIEDRCIITKGGRYLKILFVAPINYQMLSAEQQNQTIENFGILLRSCPVNIQIKTMAKTADVQGFIDRVERQMELETDENLIAMMKDYINTLSTNATKNGVTRQFLMVLEFDESTATRNTTDKQRKFELENAAKRVKQQLKRCGNVVYEFTSEQSEVDYIYDCLFSLLDRFNVAGMSFEDKVRYAYDQAAEGDRRLTATDFIAPLKIDMTSPKYVVVDGVYYGYLYIPSNGYRSYVGGSWLFNIINAGGGIDVDVFFNRGDRDKIRLASRRQINLSSGMMQGQSTNSDTYDWLLRKSHSADAIKSGLSEGQDFFYVTTIITVIAMSEEGLFARMREVSQMMEDMDLRCLPANYHQEDAFLGVLPLCSVPPAIFRLGHRNMLTMGAASTYPYASYELMDENGILMGVNLSNGSLVMPNVFDSSRYKAPHTFIVGSSGSGKTYNMLIQAMHTRMSGIQVIIIAPLKGKEFRRSCKAMGGQLIRIGPGSPSCINVMEIRKTSERAALVAKYLDGEEEEEESILSEKIASLEMLFEIMIPDLSNEEEQLLNGHIIKTYRKYGITDDNRSLADPEDPENYRPMPTLRDLYDELAGDARMERVRNILSKYVTGSASNFSKPTNVSLDNMYTVLDLGAFEHNTKMLPVAIYIALDLVNDKVKEDRTVNKRIFIDEIWKLVGKGAPPMAAQAVLEMYKTYRGYGAGDSELKPAGNDNVN</sequence>
<organism evidence="3 4">
    <name type="scientific">Hydrogenoanaerobacterium saccharovorans</name>
    <dbReference type="NCBI Taxonomy" id="474960"/>
    <lineage>
        <taxon>Bacteria</taxon>
        <taxon>Bacillati</taxon>
        <taxon>Bacillota</taxon>
        <taxon>Clostridia</taxon>
        <taxon>Eubacteriales</taxon>
        <taxon>Oscillospiraceae</taxon>
        <taxon>Hydrogenoanaerobacterium</taxon>
    </lineage>
</organism>
<reference evidence="3 4" key="1">
    <citation type="journal article" date="2021" name="Sci. Rep.">
        <title>The distribution of antibiotic resistance genes in chicken gut microbiota commensals.</title>
        <authorList>
            <person name="Juricova H."/>
            <person name="Matiasovicova J."/>
            <person name="Kubasova T."/>
            <person name="Cejkova D."/>
            <person name="Rychlik I."/>
        </authorList>
    </citation>
    <scope>NUCLEOTIDE SEQUENCE [LARGE SCALE GENOMIC DNA]</scope>
    <source>
        <strain evidence="3 4">An564</strain>
    </source>
</reference>
<evidence type="ECO:0008006" key="5">
    <source>
        <dbReference type="Google" id="ProtNLM"/>
    </source>
</evidence>
<proteinExistence type="predicted"/>
<evidence type="ECO:0000313" key="3">
    <source>
        <dbReference type="EMBL" id="MBM6924115.1"/>
    </source>
</evidence>
<keyword evidence="4" id="KW-1185">Reference proteome</keyword>
<feature type="transmembrane region" description="Helical" evidence="2">
    <location>
        <begin position="57"/>
        <end position="77"/>
    </location>
</feature>
<dbReference type="Gene3D" id="1.10.8.730">
    <property type="match status" value="1"/>
</dbReference>
<dbReference type="Proteomes" id="UP000724149">
    <property type="component" value="Unassembled WGS sequence"/>
</dbReference>
<evidence type="ECO:0000256" key="2">
    <source>
        <dbReference type="SAM" id="Phobius"/>
    </source>
</evidence>
<keyword evidence="2" id="KW-0812">Transmembrane</keyword>
<feature type="region of interest" description="Disordered" evidence="1">
    <location>
        <begin position="125"/>
        <end position="166"/>
    </location>
</feature>
<dbReference type="RefSeq" id="WP_204721828.1">
    <property type="nucleotide sequence ID" value="NZ_JACSNR010000010.1"/>
</dbReference>
<name>A0ABS2GNM8_9FIRM</name>
<keyword evidence="2" id="KW-1133">Transmembrane helix</keyword>
<accession>A0ABS2GNM8</accession>
<feature type="transmembrane region" description="Helical" evidence="2">
    <location>
        <begin position="32"/>
        <end position="50"/>
    </location>
</feature>
<protein>
    <recommendedName>
        <fullName evidence="5">PrgI family protein</fullName>
    </recommendedName>
</protein>
<dbReference type="InterPro" id="IPR051162">
    <property type="entry name" value="T4SS_component"/>
</dbReference>
<gene>
    <name evidence="3" type="ORF">H9X81_10510</name>
</gene>
<dbReference type="PANTHER" id="PTHR30121:SF6">
    <property type="entry name" value="SLR6007 PROTEIN"/>
    <property type="match status" value="1"/>
</dbReference>
<evidence type="ECO:0000256" key="1">
    <source>
        <dbReference type="SAM" id="MobiDB-lite"/>
    </source>
</evidence>
<comment type="caution">
    <text evidence="3">The sequence shown here is derived from an EMBL/GenBank/DDBJ whole genome shotgun (WGS) entry which is preliminary data.</text>
</comment>
<dbReference type="InterPro" id="IPR027417">
    <property type="entry name" value="P-loop_NTPase"/>
</dbReference>
<dbReference type="PANTHER" id="PTHR30121">
    <property type="entry name" value="UNCHARACTERIZED PROTEIN YJGR-RELATED"/>
    <property type="match status" value="1"/>
</dbReference>
<dbReference type="Gene3D" id="3.40.50.300">
    <property type="entry name" value="P-loop containing nucleotide triphosphate hydrolases"/>
    <property type="match status" value="1"/>
</dbReference>
<dbReference type="EMBL" id="JACSNR010000010">
    <property type="protein sequence ID" value="MBM6924115.1"/>
    <property type="molecule type" value="Genomic_DNA"/>
</dbReference>
<dbReference type="SUPFAM" id="SSF52540">
    <property type="entry name" value="P-loop containing nucleoside triphosphate hydrolases"/>
    <property type="match status" value="1"/>
</dbReference>